<name>A0A318HPJ9_9BACT</name>
<reference evidence="1 2" key="1">
    <citation type="submission" date="2018-05" db="EMBL/GenBank/DDBJ databases">
        <title>Genomic Encyclopedia of Type Strains, Phase I: the one thousand microbial genomes (KMG-I) project.</title>
        <authorList>
            <person name="Kyrpides N."/>
        </authorList>
    </citation>
    <scope>NUCLEOTIDE SEQUENCE [LARGE SCALE GENOMIC DNA]</scope>
    <source>
        <strain evidence="1 2">DSM 15611</strain>
    </source>
</reference>
<protein>
    <submittedName>
        <fullName evidence="1">Uncharacterized protein</fullName>
    </submittedName>
</protein>
<dbReference type="AlphaFoldDB" id="A0A318HPJ9"/>
<gene>
    <name evidence="1" type="ORF">EJ73_02880</name>
</gene>
<evidence type="ECO:0000313" key="1">
    <source>
        <dbReference type="EMBL" id="PXX14793.1"/>
    </source>
</evidence>
<comment type="caution">
    <text evidence="1">The sequence shown here is derived from an EMBL/GenBank/DDBJ whole genome shotgun (WGS) entry which is preliminary data.</text>
</comment>
<dbReference type="Proteomes" id="UP000248314">
    <property type="component" value="Unassembled WGS sequence"/>
</dbReference>
<accession>A0A318HPJ9</accession>
<sequence length="501" mass="59260">MKTYHLKQLFLNNFRTLPKAKAINSLKSLSDITEIRDVVDCVKRTYTTVSNDIEGLLYPKTLTELCKKPPIFFRPSSVLAEINWILSYMRGQWSNIAWFAEQKIQFENCFLLGNYHKSHNIVEEVKNKLGVSLWYYETKCLLYEHEGASQKCLTFISETLHSCKENNNYILSVLYNLYERTQRKLSPYKFDEDLNALYKRNRTELHEDYYKYVLFRLNYYNQYANTDLSLPIMFESLSALVDRYLILVSIIKSVLVKEPYNKDIIAKGCYLFNKTKDKSLYSVIALTGRKIEGYYNQRYIDMLDCYYSGEYAKCRDYAKHIMEENPACCFDSFIFYTRSLIYLKQGYETPYKQEPDAPVNSISKGIYNVLTYQNVEENLYALYQFNKNIYSFTIAAGLDSFYKTESNEHVNHRLTLMNIMYYDPIFSRMWDDVDGAISYIEEYKLHGINSVACDIWQKRIRNEQVDILSLPLHIAEPINAEYYYKKNYYCPLNIVSSIPTH</sequence>
<feature type="non-terminal residue" evidence="1">
    <location>
        <position position="501"/>
    </location>
</feature>
<dbReference type="EMBL" id="QJJX01000082">
    <property type="protein sequence ID" value="PXX14793.1"/>
    <property type="molecule type" value="Genomic_DNA"/>
</dbReference>
<evidence type="ECO:0000313" key="2">
    <source>
        <dbReference type="Proteomes" id="UP000248314"/>
    </source>
</evidence>
<keyword evidence="2" id="KW-1185">Reference proteome</keyword>
<organism evidence="1 2">
    <name type="scientific">Hoylesella shahii DSM 15611 = JCM 12083</name>
    <dbReference type="NCBI Taxonomy" id="1122991"/>
    <lineage>
        <taxon>Bacteria</taxon>
        <taxon>Pseudomonadati</taxon>
        <taxon>Bacteroidota</taxon>
        <taxon>Bacteroidia</taxon>
        <taxon>Bacteroidales</taxon>
        <taxon>Prevotellaceae</taxon>
        <taxon>Hoylesella</taxon>
    </lineage>
</organism>
<dbReference type="RefSeq" id="WP_146210664.1">
    <property type="nucleotide sequence ID" value="NZ_QJJX01000082.1"/>
</dbReference>
<proteinExistence type="predicted"/>